<evidence type="ECO:0000259" key="1">
    <source>
        <dbReference type="Pfam" id="PF10908"/>
    </source>
</evidence>
<dbReference type="OrthoDB" id="7569468at2"/>
<evidence type="ECO:0000313" key="2">
    <source>
        <dbReference type="EMBL" id="PLR35213.1"/>
    </source>
</evidence>
<dbReference type="EMBL" id="PJZH01000009">
    <property type="protein sequence ID" value="PLR35213.1"/>
    <property type="molecule type" value="Genomic_DNA"/>
</dbReference>
<name>A0A2N5E3C7_9GAMM</name>
<dbReference type="Pfam" id="PF10908">
    <property type="entry name" value="Tlde1_dom"/>
    <property type="match status" value="1"/>
</dbReference>
<sequence>MTWEYNQQTGELRHNGEFIAKGYSGKGIAKDKPSMQHVRDTGPIPKGYWRISGYDSNQGPWSIQLTPMAGTNVFGRTGFKIHGDRRDTIGRSSQGCIIINGAEIRRGIYNSGDTVLVVR</sequence>
<reference evidence="2 3" key="1">
    <citation type="submission" date="2017-12" db="EMBL/GenBank/DDBJ databases">
        <title>Characterization of six clinical isolates of Enterochimera gen. nov., a novel genus of the Yersiniaciae family and the three species Enterochimera arupensis sp. nov., Enterochimera coloradensis sp. nov, and Enterochimera californica sp. nov.</title>
        <authorList>
            <person name="Rossi A."/>
            <person name="Fisher M."/>
        </authorList>
    </citation>
    <scope>NUCLEOTIDE SEQUENCE [LARGE SCALE GENOMIC DNA]</scope>
    <source>
        <strain evidence="3">2016-Iso4</strain>
    </source>
</reference>
<gene>
    <name evidence="2" type="ORF">CYR32_11130</name>
</gene>
<dbReference type="InterPro" id="IPR021225">
    <property type="entry name" value="Tlde1_dom"/>
</dbReference>
<protein>
    <submittedName>
        <fullName evidence="2">DUF2778 domain-containing protein</fullName>
    </submittedName>
</protein>
<accession>A0A2N5E3C7</accession>
<proteinExistence type="predicted"/>
<dbReference type="AlphaFoldDB" id="A0A2N5E3C7"/>
<evidence type="ECO:0000313" key="3">
    <source>
        <dbReference type="Proteomes" id="UP000234503"/>
    </source>
</evidence>
<comment type="caution">
    <text evidence="2">The sequence shown here is derived from an EMBL/GenBank/DDBJ whole genome shotgun (WGS) entry which is preliminary data.</text>
</comment>
<dbReference type="RefSeq" id="WP_101824468.1">
    <property type="nucleotide sequence ID" value="NZ_PJZH01000009.1"/>
</dbReference>
<keyword evidence="3" id="KW-1185">Reference proteome</keyword>
<dbReference type="Proteomes" id="UP000234503">
    <property type="component" value="Unassembled WGS sequence"/>
</dbReference>
<feature type="domain" description="Tlde1" evidence="1">
    <location>
        <begin position="21"/>
        <end position="103"/>
    </location>
</feature>
<organism evidence="2 3">
    <name type="scientific">Chimaeribacter coloradensis</name>
    <dbReference type="NCBI Taxonomy" id="2060068"/>
    <lineage>
        <taxon>Bacteria</taxon>
        <taxon>Pseudomonadati</taxon>
        <taxon>Pseudomonadota</taxon>
        <taxon>Gammaproteobacteria</taxon>
        <taxon>Enterobacterales</taxon>
        <taxon>Yersiniaceae</taxon>
        <taxon>Chimaeribacter</taxon>
    </lineage>
</organism>